<dbReference type="PANTHER" id="PTHR13556">
    <property type="entry name" value="TRANSCRIPTIONAL ADAPTER 3-RELATED"/>
    <property type="match status" value="1"/>
</dbReference>
<dbReference type="GO" id="GO:0006357">
    <property type="term" value="P:regulation of transcription by RNA polymerase II"/>
    <property type="evidence" value="ECO:0007669"/>
    <property type="project" value="TreeGrafter"/>
</dbReference>
<dbReference type="EMBL" id="CP086716">
    <property type="protein sequence ID" value="WOO80861.1"/>
    <property type="molecule type" value="Genomic_DNA"/>
</dbReference>
<dbReference type="GO" id="GO:0005634">
    <property type="term" value="C:nucleus"/>
    <property type="evidence" value="ECO:0007669"/>
    <property type="project" value="UniProtKB-SubCell"/>
</dbReference>
<evidence type="ECO:0000256" key="2">
    <source>
        <dbReference type="ARBA" id="ARBA00005330"/>
    </source>
</evidence>
<dbReference type="PANTHER" id="PTHR13556:SF2">
    <property type="entry name" value="TRANSCRIPTIONAL ADAPTER 3"/>
    <property type="match status" value="1"/>
</dbReference>
<dbReference type="GO" id="GO:0000124">
    <property type="term" value="C:SAGA complex"/>
    <property type="evidence" value="ECO:0007669"/>
    <property type="project" value="TreeGrafter"/>
</dbReference>
<feature type="compositionally biased region" description="Polar residues" evidence="6">
    <location>
        <begin position="35"/>
        <end position="59"/>
    </location>
</feature>
<evidence type="ECO:0000256" key="4">
    <source>
        <dbReference type="ARBA" id="ARBA00023163"/>
    </source>
</evidence>
<feature type="compositionally biased region" description="Low complexity" evidence="6">
    <location>
        <begin position="128"/>
        <end position="140"/>
    </location>
</feature>
<evidence type="ECO:0000256" key="6">
    <source>
        <dbReference type="SAM" id="MobiDB-lite"/>
    </source>
</evidence>
<evidence type="ECO:0000313" key="7">
    <source>
        <dbReference type="EMBL" id="WOO80861.1"/>
    </source>
</evidence>
<feature type="compositionally biased region" description="Basic and acidic residues" evidence="6">
    <location>
        <begin position="87"/>
        <end position="97"/>
    </location>
</feature>
<dbReference type="GO" id="GO:0003713">
    <property type="term" value="F:transcription coactivator activity"/>
    <property type="evidence" value="ECO:0007669"/>
    <property type="project" value="TreeGrafter"/>
</dbReference>
<evidence type="ECO:0000256" key="5">
    <source>
        <dbReference type="ARBA" id="ARBA00023242"/>
    </source>
</evidence>
<keyword evidence="4" id="KW-0804">Transcription</keyword>
<feature type="compositionally biased region" description="Basic and acidic residues" evidence="6">
    <location>
        <begin position="111"/>
        <end position="127"/>
    </location>
</feature>
<feature type="region of interest" description="Disordered" evidence="6">
    <location>
        <begin position="1"/>
        <end position="261"/>
    </location>
</feature>
<dbReference type="Proteomes" id="UP000827549">
    <property type="component" value="Chromosome 3"/>
</dbReference>
<accession>A0AAF1BHA4</accession>
<sequence length="594" mass="64667">MAPRAPTLLSLMSSTGTYPPVPNTEDLESLRSALEAQSSSTATRIASFPAPSNGTNMSKKTAPAGKSAAAFREEAKQNKKDGKKRKEREETDERERAALAANQRAGAALEAVERRRVDPEVKVKNERAASPAPSNASSASFRPGGPQATYGGIQKRKKAKRVLDSDDEAAHSTPPPHQASTSGLKLKLAPGVHNKSRPQPVDPSPTPSSTASAPLPGGHIDWTLPAPPQRALVPPRPEVQKPLPAGPKRQSEVDEDYSDKKAPSQIAMATFWQNVEPYIRDIREDDLAMLNFKADTPDSYLIPQRGRHYTEIWDEEDALPPGTTPRFPVPNLRQAANGTHQPPLVHCVPTEIRDANLLEENKGLGSMTERVVAAVIGGDDIAAAAKEAADKKPEPEGEPVNATRVDVVDLEDRVKKELRSVMLLGEHEEFDAANRDDDEVTSALRQCQRLLLQQTAINEARKTRLGKIAKDRLAYGEYQGVLEETEKQIEALWAKRIKKHGSGGKKTLQNGVISGNGRPAVPDSLKRLLSVRNRWIDTVGRTMHERPDGEVSGLPSKSIYEGIVDENEDGDVKTVDEAMEVDEADEDEVDGTAV</sequence>
<keyword evidence="3" id="KW-0805">Transcription regulation</keyword>
<feature type="compositionally biased region" description="Low complexity" evidence="6">
    <location>
        <begin position="98"/>
        <end position="110"/>
    </location>
</feature>
<evidence type="ECO:0000256" key="1">
    <source>
        <dbReference type="ARBA" id="ARBA00004123"/>
    </source>
</evidence>
<proteinExistence type="inferred from homology"/>
<dbReference type="GeneID" id="87807626"/>
<comment type="subcellular location">
    <subcellularLocation>
        <location evidence="1">Nucleus</location>
    </subcellularLocation>
</comment>
<feature type="region of interest" description="Disordered" evidence="6">
    <location>
        <begin position="562"/>
        <end position="594"/>
    </location>
</feature>
<feature type="compositionally biased region" description="Basic and acidic residues" evidence="6">
    <location>
        <begin position="161"/>
        <end position="170"/>
    </location>
</feature>
<evidence type="ECO:0000256" key="3">
    <source>
        <dbReference type="ARBA" id="ARBA00023015"/>
    </source>
</evidence>
<dbReference type="RefSeq" id="XP_062626893.1">
    <property type="nucleotide sequence ID" value="XM_062770909.1"/>
</dbReference>
<name>A0AAF1BHA4_9TREE</name>
<dbReference type="InterPro" id="IPR019340">
    <property type="entry name" value="Histone_AcTrfase_su3"/>
</dbReference>
<comment type="similarity">
    <text evidence="2">Belongs to the NGG1 family.</text>
</comment>
<feature type="compositionally biased region" description="Basic and acidic residues" evidence="6">
    <location>
        <begin position="71"/>
        <end position="80"/>
    </location>
</feature>
<evidence type="ECO:0000313" key="8">
    <source>
        <dbReference type="Proteomes" id="UP000827549"/>
    </source>
</evidence>
<gene>
    <name evidence="7" type="primary">ngg1</name>
    <name evidence="7" type="ORF">LOC62_03G004388</name>
</gene>
<keyword evidence="5" id="KW-0539">Nucleus</keyword>
<protein>
    <submittedName>
        <fullName evidence="7">Chromatin-remodeling complexes subunit ngg1</fullName>
    </submittedName>
</protein>
<dbReference type="AlphaFoldDB" id="A0AAF1BHA4"/>
<organism evidence="7 8">
    <name type="scientific">Vanrija pseudolonga</name>
    <dbReference type="NCBI Taxonomy" id="143232"/>
    <lineage>
        <taxon>Eukaryota</taxon>
        <taxon>Fungi</taxon>
        <taxon>Dikarya</taxon>
        <taxon>Basidiomycota</taxon>
        <taxon>Agaricomycotina</taxon>
        <taxon>Tremellomycetes</taxon>
        <taxon>Trichosporonales</taxon>
        <taxon>Trichosporonaceae</taxon>
        <taxon>Vanrija</taxon>
    </lineage>
</organism>
<feature type="compositionally biased region" description="Acidic residues" evidence="6">
    <location>
        <begin position="577"/>
        <end position="594"/>
    </location>
</feature>
<keyword evidence="8" id="KW-1185">Reference proteome</keyword>
<dbReference type="Pfam" id="PF10198">
    <property type="entry name" value="Ada3"/>
    <property type="match status" value="1"/>
</dbReference>
<reference evidence="7" key="1">
    <citation type="submission" date="2023-10" db="EMBL/GenBank/DDBJ databases">
        <authorList>
            <person name="Noh H."/>
        </authorList>
    </citation>
    <scope>NUCLEOTIDE SEQUENCE</scope>
    <source>
        <strain evidence="7">DUCC4014</strain>
    </source>
</reference>